<dbReference type="InterPro" id="IPR024930">
    <property type="entry name" value="Skp_dom_sf"/>
</dbReference>
<evidence type="ECO:0000256" key="3">
    <source>
        <dbReference type="SAM" id="Coils"/>
    </source>
</evidence>
<comment type="caution">
    <text evidence="4">The sequence shown here is derived from an EMBL/GenBank/DDBJ whole genome shotgun (WGS) entry which is preliminary data.</text>
</comment>
<keyword evidence="5" id="KW-1185">Reference proteome</keyword>
<dbReference type="Gene3D" id="3.30.910.20">
    <property type="entry name" value="Skp domain"/>
    <property type="match status" value="1"/>
</dbReference>
<dbReference type="Pfam" id="PF03938">
    <property type="entry name" value="OmpH"/>
    <property type="match status" value="1"/>
</dbReference>
<dbReference type="GO" id="GO:0005829">
    <property type="term" value="C:cytosol"/>
    <property type="evidence" value="ECO:0007669"/>
    <property type="project" value="TreeGrafter"/>
</dbReference>
<proteinExistence type="inferred from homology"/>
<evidence type="ECO:0000256" key="1">
    <source>
        <dbReference type="ARBA" id="ARBA00009091"/>
    </source>
</evidence>
<evidence type="ECO:0000313" key="5">
    <source>
        <dbReference type="Proteomes" id="UP000287022"/>
    </source>
</evidence>
<organism evidence="4 5">
    <name type="scientific">Pseudidiomarina sediminum</name>
    <dbReference type="NCBI Taxonomy" id="431675"/>
    <lineage>
        <taxon>Bacteria</taxon>
        <taxon>Pseudomonadati</taxon>
        <taxon>Pseudomonadota</taxon>
        <taxon>Gammaproteobacteria</taxon>
        <taxon>Alteromonadales</taxon>
        <taxon>Idiomarinaceae</taxon>
        <taxon>Pseudidiomarina</taxon>
    </lineage>
</organism>
<gene>
    <name evidence="4" type="ORF">CWI80_01500</name>
</gene>
<comment type="similarity">
    <text evidence="1">Belongs to the Skp family.</text>
</comment>
<dbReference type="SUPFAM" id="SSF111384">
    <property type="entry name" value="OmpH-like"/>
    <property type="match status" value="1"/>
</dbReference>
<keyword evidence="3" id="KW-0175">Coiled coil</keyword>
<dbReference type="GO" id="GO:0050821">
    <property type="term" value="P:protein stabilization"/>
    <property type="evidence" value="ECO:0007669"/>
    <property type="project" value="TreeGrafter"/>
</dbReference>
<evidence type="ECO:0000313" key="4">
    <source>
        <dbReference type="EMBL" id="RUO74064.1"/>
    </source>
</evidence>
<dbReference type="SMART" id="SM00935">
    <property type="entry name" value="OmpH"/>
    <property type="match status" value="1"/>
</dbReference>
<protein>
    <submittedName>
        <fullName evidence="4">Molecular chaperone</fullName>
    </submittedName>
</protein>
<reference evidence="5" key="1">
    <citation type="journal article" date="2018" name="Front. Microbiol.">
        <title>Genome-Based Analysis Reveals the Taxonomy and Diversity of the Family Idiomarinaceae.</title>
        <authorList>
            <person name="Liu Y."/>
            <person name="Lai Q."/>
            <person name="Shao Z."/>
        </authorList>
    </citation>
    <scope>NUCLEOTIDE SEQUENCE [LARGE SCALE GENOMIC DNA]</scope>
    <source>
        <strain evidence="5">c121</strain>
    </source>
</reference>
<name>A0A432Z855_9GAMM</name>
<dbReference type="InterPro" id="IPR005632">
    <property type="entry name" value="Chaperone_Skp"/>
</dbReference>
<dbReference type="GO" id="GO:0051082">
    <property type="term" value="F:unfolded protein binding"/>
    <property type="evidence" value="ECO:0007669"/>
    <property type="project" value="InterPro"/>
</dbReference>
<dbReference type="PANTHER" id="PTHR35089:SF1">
    <property type="entry name" value="CHAPERONE PROTEIN SKP"/>
    <property type="match status" value="1"/>
</dbReference>
<dbReference type="PANTHER" id="PTHR35089">
    <property type="entry name" value="CHAPERONE PROTEIN SKP"/>
    <property type="match status" value="1"/>
</dbReference>
<dbReference type="EMBL" id="PIQE01000001">
    <property type="protein sequence ID" value="RUO74064.1"/>
    <property type="molecule type" value="Genomic_DNA"/>
</dbReference>
<keyword evidence="2" id="KW-0732">Signal</keyword>
<feature type="coiled-coil region" evidence="3">
    <location>
        <begin position="97"/>
        <end position="124"/>
    </location>
</feature>
<dbReference type="Proteomes" id="UP000287022">
    <property type="component" value="Unassembled WGS sequence"/>
</dbReference>
<dbReference type="STRING" id="1122124.GCA_000423165_01098"/>
<evidence type="ECO:0000256" key="2">
    <source>
        <dbReference type="ARBA" id="ARBA00022729"/>
    </source>
</evidence>
<sequence>MRSVSQLKNTKATVPRPLPLTLVPRSNRTFLPRLFSNNRSIAVKALTKTTLAAAVLASAVFANAAEAQQKIGVVSLQNIFQQLPQAQEISTRLQEEFKGQFDNLDKMTSELQALQEKAERDAQIMSPSERLELSREIEMLETQRQLKYKALREDSDRRQNEERNKLMMEIAREAQAVAREQGFDLVVSGQSVLFAADGLDLTDEVVAKMSSGN</sequence>
<dbReference type="AlphaFoldDB" id="A0A432Z855"/>
<accession>A0A432Z855</accession>